<dbReference type="PROSITE" id="PS51221">
    <property type="entry name" value="TTL"/>
    <property type="match status" value="1"/>
</dbReference>
<reference evidence="8" key="2">
    <citation type="submission" date="2025-09" db="UniProtKB">
        <authorList>
            <consortium name="Ensembl"/>
        </authorList>
    </citation>
    <scope>IDENTIFICATION</scope>
</reference>
<dbReference type="InterPro" id="IPR004344">
    <property type="entry name" value="TTL/TTLL_fam"/>
</dbReference>
<dbReference type="OrthoDB" id="2016263at2759"/>
<evidence type="ECO:0000256" key="1">
    <source>
        <dbReference type="ARBA" id="ARBA00006820"/>
    </source>
</evidence>
<dbReference type="Pfam" id="PF03133">
    <property type="entry name" value="TTL"/>
    <property type="match status" value="1"/>
</dbReference>
<proteinExistence type="inferred from homology"/>
<evidence type="ECO:0000313" key="9">
    <source>
        <dbReference type="Proteomes" id="UP000694569"/>
    </source>
</evidence>
<dbReference type="GeneTree" id="ENSGT00940000162910"/>
<keyword evidence="3" id="KW-0547">Nucleotide-binding</keyword>
<dbReference type="Ensembl" id="ENSLLET00000036999.1">
    <property type="protein sequence ID" value="ENSLLEP00000035641.1"/>
    <property type="gene ID" value="ENSLLEG00000022569.1"/>
</dbReference>
<dbReference type="GO" id="GO:0036064">
    <property type="term" value="C:ciliary basal body"/>
    <property type="evidence" value="ECO:0007669"/>
    <property type="project" value="TreeGrafter"/>
</dbReference>
<dbReference type="GO" id="GO:0070740">
    <property type="term" value="F:tubulin-glutamic acid ligase activity"/>
    <property type="evidence" value="ECO:0007669"/>
    <property type="project" value="TreeGrafter"/>
</dbReference>
<dbReference type="Gene3D" id="3.30.470.20">
    <property type="entry name" value="ATP-grasp fold, B domain"/>
    <property type="match status" value="1"/>
</dbReference>
<sequence length="677" mass="77649">MDKVQRKKEIIPVSLENKRRGDDPYIIWTERGHEKIPFVQFHAKAAVTRDKAARKVGETYNLRFKLGRFASPLLRDILFAHGFQEALGNSKDYNLLWMGPKLNPAICKNLASFQKVNRFPNTRELGRKDSLCKNIRALRLITRSHRFDFMPKSYLLPKEYEGLKQAFQKRPGQLWIKKPVASSCGCGIKVIDSMKEVSKRETAVVSSYISNPLLINGYKFDLRLYVLVTSYSPLVIYLYQDGLTRFATEKYQPTGDSLKNKFMHLTNTSVNKKSSKYENSDDQEVEDHGNLWSLSALLRYLKESGKDTAFLLRKIEDIIIKTIISAEKSHVAPPESYPPHKNNSFELYGFDILIDDTLKPWLLEVNESPALTYDNPMSFKIKTHLLADTLTLVGVECQNPRRAKEPTEIQSKDMTPYMKRLEENKKILQRIKEEEQRQGGYVRIFPKNETWYSYCPLLRRKDHTEVLYMRLFLDVEEAVENQHMEQCERKLPPLLKDTRASPGQKAHQMGKTMPPLSKTNSGTPRQQDPKPAPLQRCTSSPQPLLPLRKQAPIRIPAKDPVRALAEKLRKEKYQNQMMLPQIQEDGKSGKLTPLQNDGVQYGGMTRRPFTSTTMLHGREGKTMQGSRKPVIVLERDVGKDLGSKRAIGPLRLEPCIARTGAQRKPAITACLRPLKAK</sequence>
<dbReference type="Proteomes" id="UP000694569">
    <property type="component" value="Unplaced"/>
</dbReference>
<evidence type="ECO:0000313" key="8">
    <source>
        <dbReference type="Ensembl" id="ENSLLEP00000035641.1"/>
    </source>
</evidence>
<comment type="similarity">
    <text evidence="1">Belongs to the tubulin--tyrosine ligase family.</text>
</comment>
<dbReference type="PANTHER" id="PTHR12241">
    <property type="entry name" value="TUBULIN POLYGLUTAMYLASE"/>
    <property type="match status" value="1"/>
</dbReference>
<keyword evidence="4" id="KW-0067">ATP-binding</keyword>
<dbReference type="GO" id="GO:0005524">
    <property type="term" value="F:ATP binding"/>
    <property type="evidence" value="ECO:0007669"/>
    <property type="project" value="UniProtKB-KW"/>
</dbReference>
<name>A0A8C5WG49_9ANUR</name>
<accession>A0A8C5WG49</accession>
<evidence type="ECO:0000256" key="3">
    <source>
        <dbReference type="ARBA" id="ARBA00022741"/>
    </source>
</evidence>
<dbReference type="PANTHER" id="PTHR12241:SF145">
    <property type="entry name" value="TUBULIN POLYGLUTAMYLASE TTLL5"/>
    <property type="match status" value="1"/>
</dbReference>
<dbReference type="GO" id="GO:0015631">
    <property type="term" value="F:tubulin binding"/>
    <property type="evidence" value="ECO:0007669"/>
    <property type="project" value="TreeGrafter"/>
</dbReference>
<dbReference type="SUPFAM" id="SSF56059">
    <property type="entry name" value="Glutathione synthetase ATP-binding domain-like"/>
    <property type="match status" value="1"/>
</dbReference>
<protein>
    <recommendedName>
        <fullName evidence="5">Tubulin--tyrosine ligase-like protein 5</fullName>
    </recommendedName>
</protein>
<comment type="catalytic activity">
    <reaction evidence="6">
        <text>L-glutamyl-[protein] + L-glutamate + ATP = gamma-L-glutamyl-L-glutamyl-[protein] + ADP + phosphate + H(+)</text>
        <dbReference type="Rhea" id="RHEA:60144"/>
        <dbReference type="Rhea" id="RHEA-COMP:10208"/>
        <dbReference type="Rhea" id="RHEA-COMP:15517"/>
        <dbReference type="ChEBI" id="CHEBI:15378"/>
        <dbReference type="ChEBI" id="CHEBI:29973"/>
        <dbReference type="ChEBI" id="CHEBI:29985"/>
        <dbReference type="ChEBI" id="CHEBI:30616"/>
        <dbReference type="ChEBI" id="CHEBI:43474"/>
        <dbReference type="ChEBI" id="CHEBI:143622"/>
        <dbReference type="ChEBI" id="CHEBI:456216"/>
    </reaction>
    <physiologicalReaction direction="left-to-right" evidence="6">
        <dbReference type="Rhea" id="RHEA:60145"/>
    </physiologicalReaction>
</comment>
<feature type="compositionally biased region" description="Polar residues" evidence="7">
    <location>
        <begin position="517"/>
        <end position="526"/>
    </location>
</feature>
<evidence type="ECO:0000256" key="6">
    <source>
        <dbReference type="ARBA" id="ARBA00049274"/>
    </source>
</evidence>
<evidence type="ECO:0000256" key="4">
    <source>
        <dbReference type="ARBA" id="ARBA00022840"/>
    </source>
</evidence>
<reference evidence="8" key="1">
    <citation type="submission" date="2025-08" db="UniProtKB">
        <authorList>
            <consortium name="Ensembl"/>
        </authorList>
    </citation>
    <scope>IDENTIFICATION</scope>
</reference>
<evidence type="ECO:0000256" key="7">
    <source>
        <dbReference type="SAM" id="MobiDB-lite"/>
    </source>
</evidence>
<evidence type="ECO:0000256" key="5">
    <source>
        <dbReference type="ARBA" id="ARBA00041448"/>
    </source>
</evidence>
<keyword evidence="9" id="KW-1185">Reference proteome</keyword>
<evidence type="ECO:0000256" key="2">
    <source>
        <dbReference type="ARBA" id="ARBA00022598"/>
    </source>
</evidence>
<organism evidence="8 9">
    <name type="scientific">Leptobrachium leishanense</name>
    <name type="common">Leishan spiny toad</name>
    <dbReference type="NCBI Taxonomy" id="445787"/>
    <lineage>
        <taxon>Eukaryota</taxon>
        <taxon>Metazoa</taxon>
        <taxon>Chordata</taxon>
        <taxon>Craniata</taxon>
        <taxon>Vertebrata</taxon>
        <taxon>Euteleostomi</taxon>
        <taxon>Amphibia</taxon>
        <taxon>Batrachia</taxon>
        <taxon>Anura</taxon>
        <taxon>Pelobatoidea</taxon>
        <taxon>Megophryidae</taxon>
        <taxon>Leptobrachium</taxon>
    </lineage>
</organism>
<feature type="region of interest" description="Disordered" evidence="7">
    <location>
        <begin position="495"/>
        <end position="546"/>
    </location>
</feature>
<keyword evidence="2" id="KW-0436">Ligase</keyword>
<dbReference type="GO" id="GO:0000226">
    <property type="term" value="P:microtubule cytoskeleton organization"/>
    <property type="evidence" value="ECO:0007669"/>
    <property type="project" value="TreeGrafter"/>
</dbReference>
<dbReference type="AlphaFoldDB" id="A0A8C5WG49"/>